<comment type="similarity">
    <text evidence="3 10">Belongs to the alpha-IPM synthase/homocitrate synthase family. LeuA type 2 subfamily.</text>
</comment>
<dbReference type="InterPro" id="IPR000891">
    <property type="entry name" value="PYR_CT"/>
</dbReference>
<dbReference type="InterPro" id="IPR039371">
    <property type="entry name" value="LeuA_N_DRE-TIM"/>
</dbReference>
<evidence type="ECO:0000256" key="10">
    <source>
        <dbReference type="HAMAP-Rule" id="MF_00572"/>
    </source>
</evidence>
<feature type="binding site" evidence="10">
    <location>
        <position position="244"/>
    </location>
    <ligand>
        <name>Mg(2+)</name>
        <dbReference type="ChEBI" id="CHEBI:18420"/>
    </ligand>
</feature>
<dbReference type="GO" id="GO:0000287">
    <property type="term" value="F:magnesium ion binding"/>
    <property type="evidence" value="ECO:0007669"/>
    <property type="project" value="UniProtKB-UniRule"/>
</dbReference>
<evidence type="ECO:0000256" key="6">
    <source>
        <dbReference type="ARBA" id="ARBA00022605"/>
    </source>
</evidence>
<dbReference type="PROSITE" id="PS50991">
    <property type="entry name" value="PYR_CT"/>
    <property type="match status" value="1"/>
</dbReference>
<dbReference type="HAMAP" id="MF_00572">
    <property type="entry name" value="LeuA_type2"/>
    <property type="match status" value="1"/>
</dbReference>
<comment type="subunit">
    <text evidence="10">Homodimer.</text>
</comment>
<dbReference type="SMART" id="SM00917">
    <property type="entry name" value="LeuA_dimer"/>
    <property type="match status" value="1"/>
</dbReference>
<evidence type="ECO:0000259" key="11">
    <source>
        <dbReference type="PROSITE" id="PS50991"/>
    </source>
</evidence>
<dbReference type="PANTHER" id="PTHR46911">
    <property type="match status" value="1"/>
</dbReference>
<gene>
    <name evidence="10" type="primary">leuA</name>
    <name evidence="12" type="ORF">N476_06115</name>
</gene>
<dbReference type="GO" id="GO:0009098">
    <property type="term" value="P:L-leucine biosynthetic process"/>
    <property type="evidence" value="ECO:0007669"/>
    <property type="project" value="UniProtKB-UniRule"/>
</dbReference>
<dbReference type="InterPro" id="IPR036230">
    <property type="entry name" value="LeuA_allosteric_dom_sf"/>
</dbReference>
<comment type="function">
    <text evidence="10">Catalyzes the condensation of the acetyl group of acetyl-CoA with 3-methyl-2-oxobutanoate (2-ketoisovalerate) to form 3-carboxy-3-hydroxy-4-methylpentanoate (2-isopropylmalate).</text>
</comment>
<keyword evidence="9 10" id="KW-0100">Branched-chain amino acid biosynthesis</keyword>
<dbReference type="InterPro" id="IPR054692">
    <property type="entry name" value="LeuA-like_post-cat"/>
</dbReference>
<dbReference type="InterPro" id="IPR002034">
    <property type="entry name" value="AIPM/Hcit_synth_CS"/>
</dbReference>
<name>A0A166ZR24_9GAMM</name>
<evidence type="ECO:0000256" key="4">
    <source>
        <dbReference type="ARBA" id="ARBA00012973"/>
    </source>
</evidence>
<dbReference type="AlphaFoldDB" id="A0A166ZR24"/>
<accession>A0A166ZR24</accession>
<dbReference type="GO" id="GO:0003985">
    <property type="term" value="F:acetyl-CoA C-acetyltransferase activity"/>
    <property type="evidence" value="ECO:0007669"/>
    <property type="project" value="UniProtKB-UniRule"/>
</dbReference>
<protein>
    <recommendedName>
        <fullName evidence="4 10">2-isopropylmalate synthase</fullName>
        <ecNumber evidence="4 10">2.3.3.13</ecNumber>
    </recommendedName>
    <alternativeName>
        <fullName evidence="10">Alpha-IPM synthase</fullName>
    </alternativeName>
    <alternativeName>
        <fullName evidence="10">Alpha-isopropylmalate synthase</fullName>
    </alternativeName>
</protein>
<feature type="binding site" evidence="10">
    <location>
        <position position="280"/>
    </location>
    <ligand>
        <name>Mg(2+)</name>
        <dbReference type="ChEBI" id="CHEBI:18420"/>
    </ligand>
</feature>
<keyword evidence="6 10" id="KW-0028">Amino-acid biosynthesis</keyword>
<reference evidence="12 13" key="1">
    <citation type="submission" date="2013-07" db="EMBL/GenBank/DDBJ databases">
        <title>Comparative Genomic and Metabolomic Analysis of Twelve Strains of Pseudoalteromonas luteoviolacea.</title>
        <authorList>
            <person name="Vynne N.G."/>
            <person name="Mansson M."/>
            <person name="Gram L."/>
        </authorList>
    </citation>
    <scope>NUCLEOTIDE SEQUENCE [LARGE SCALE GENOMIC DNA]</scope>
    <source>
        <strain evidence="12 13">H33</strain>
    </source>
</reference>
<evidence type="ECO:0000313" key="13">
    <source>
        <dbReference type="Proteomes" id="UP000076503"/>
    </source>
</evidence>
<organism evidence="12 13">
    <name type="scientific">Pseudoalteromonas luteoviolacea H33</name>
    <dbReference type="NCBI Taxonomy" id="1365251"/>
    <lineage>
        <taxon>Bacteria</taxon>
        <taxon>Pseudomonadati</taxon>
        <taxon>Pseudomonadota</taxon>
        <taxon>Gammaproteobacteria</taxon>
        <taxon>Alteromonadales</taxon>
        <taxon>Pseudoalteromonadaceae</taxon>
        <taxon>Pseudoalteromonas</taxon>
    </lineage>
</organism>
<feature type="region of interest" description="Regulatory domain" evidence="10">
    <location>
        <begin position="439"/>
        <end position="572"/>
    </location>
</feature>
<dbReference type="EC" id="2.3.3.13" evidence="4 10"/>
<dbReference type="SUPFAM" id="SSF110921">
    <property type="entry name" value="2-isopropylmalate synthase LeuA, allosteric (dimerisation) domain"/>
    <property type="match status" value="1"/>
</dbReference>
<dbReference type="NCBIfam" id="NF002991">
    <property type="entry name" value="PRK03739.1"/>
    <property type="match status" value="1"/>
</dbReference>
<proteinExistence type="inferred from homology"/>
<comment type="caution">
    <text evidence="12">The sequence shown here is derived from an EMBL/GenBank/DDBJ whole genome shotgun (WGS) entry which is preliminary data.</text>
</comment>
<evidence type="ECO:0000256" key="7">
    <source>
        <dbReference type="ARBA" id="ARBA00022679"/>
    </source>
</evidence>
<dbReference type="GO" id="GO:0003852">
    <property type="term" value="F:2-isopropylmalate synthase activity"/>
    <property type="evidence" value="ECO:0007669"/>
    <property type="project" value="UniProtKB-UniRule"/>
</dbReference>
<dbReference type="PANTHER" id="PTHR46911:SF1">
    <property type="entry name" value="2-ISOPROPYLMALATE SYNTHASE"/>
    <property type="match status" value="1"/>
</dbReference>
<dbReference type="UniPathway" id="UPA00048">
    <property type="reaction ID" value="UER00070"/>
</dbReference>
<dbReference type="InterPro" id="IPR013709">
    <property type="entry name" value="2-isopropylmalate_synth_dimer"/>
</dbReference>
<evidence type="ECO:0000313" key="12">
    <source>
        <dbReference type="EMBL" id="KZN44572.1"/>
    </source>
</evidence>
<dbReference type="Proteomes" id="UP000076503">
    <property type="component" value="Unassembled WGS sequence"/>
</dbReference>
<dbReference type="SUPFAM" id="SSF89000">
    <property type="entry name" value="post-HMGL domain-like"/>
    <property type="match status" value="1"/>
</dbReference>
<evidence type="ECO:0000256" key="8">
    <source>
        <dbReference type="ARBA" id="ARBA00022723"/>
    </source>
</evidence>
<dbReference type="Pfam" id="PF22615">
    <property type="entry name" value="IPMS_D2"/>
    <property type="match status" value="1"/>
</dbReference>
<feature type="binding site" evidence="10">
    <location>
        <position position="40"/>
    </location>
    <ligand>
        <name>Mg(2+)</name>
        <dbReference type="ChEBI" id="CHEBI:18420"/>
    </ligand>
</feature>
<dbReference type="InterPro" id="IPR013785">
    <property type="entry name" value="Aldolase_TIM"/>
</dbReference>
<dbReference type="Pfam" id="PF00682">
    <property type="entry name" value="HMGL-like"/>
    <property type="match status" value="1"/>
</dbReference>
<evidence type="ECO:0000256" key="3">
    <source>
        <dbReference type="ARBA" id="ARBA00009767"/>
    </source>
</evidence>
<dbReference type="PROSITE" id="PS00816">
    <property type="entry name" value="AIPM_HOMOCIT_SYNTH_2"/>
    <property type="match status" value="1"/>
</dbReference>
<dbReference type="InterPro" id="IPR005668">
    <property type="entry name" value="IPM_Synthase"/>
</dbReference>
<dbReference type="Gene3D" id="3.20.20.70">
    <property type="entry name" value="Aldolase class I"/>
    <property type="match status" value="1"/>
</dbReference>
<feature type="domain" description="Pyruvate carboxyltransferase" evidence="11">
    <location>
        <begin position="31"/>
        <end position="305"/>
    </location>
</feature>
<dbReference type="NCBIfam" id="TIGR00970">
    <property type="entry name" value="leuA_yeast"/>
    <property type="match status" value="1"/>
</dbReference>
<evidence type="ECO:0000256" key="5">
    <source>
        <dbReference type="ARBA" id="ARBA00022430"/>
    </source>
</evidence>
<dbReference type="RefSeq" id="WP_063364405.1">
    <property type="nucleotide sequence ID" value="NZ_AUXZ01000141.1"/>
</dbReference>
<keyword evidence="10" id="KW-0963">Cytoplasm</keyword>
<dbReference type="PATRIC" id="fig|1365251.3.peg.5352"/>
<comment type="subcellular location">
    <subcellularLocation>
        <location evidence="10">Cytoplasm</location>
    </subcellularLocation>
</comment>
<keyword evidence="10" id="KW-0460">Magnesium</keyword>
<keyword evidence="5 10" id="KW-0432">Leucine biosynthesis</keyword>
<feature type="binding site" evidence="10">
    <location>
        <position position="246"/>
    </location>
    <ligand>
        <name>Mg(2+)</name>
        <dbReference type="ChEBI" id="CHEBI:18420"/>
    </ligand>
</feature>
<sequence length="572" mass="64054">MINIPATKYAPATIVKNPNRRWPDNRLTQPPRWLSTDLRDGNQALATPMDHERKLHFFEHLVRCGFKEIEIAFPSASQTDFDFVRHLIESNKIPNDVWIQVITQSRIDLIETTMASLIGAPRATVHLYNATAPVFRELVFKKSKAQTIELAVAGVKKIKELAEQQPETQWCLQYSPETFCFTELDFALEICEAVKEVWQPSQQRPLILNLPTTVEVNTPNVFADQIELFINQFSDLSDVTISVHPHNDRGTGVASAELALLAGAQRVEGCLFGNGERTGNVDLVTLALNLYSQGVAPQLDFSDIKKSVEVTEYCNRLPVHPRHPYAGELVFTAFSGSHQDAIKKGFAQREQDASGYWQIPYLPLDPKDVGCNYEEVIRVNSQSGKSGAAWLLEQNHGLQLPRTLQVDFSQQVKSYTDRTGIEMTLAEIWQLFRESYGVVSTPRLALINYTSQPLTTGQQIEANVLFGGQKIQLNGSGNGLLSALINAVRTHFNININIKNYSEHTLGHKTQSKAVTYVECEAPDHTQYFGVAIDADTSRASIQAILNAVANYLIHDSRFDTEQLRFVSAQIT</sequence>
<dbReference type="Gene3D" id="3.30.160.270">
    <property type="match status" value="1"/>
</dbReference>
<comment type="catalytic activity">
    <reaction evidence="1 10">
        <text>3-methyl-2-oxobutanoate + acetyl-CoA + H2O = (2S)-2-isopropylmalate + CoA + H(+)</text>
        <dbReference type="Rhea" id="RHEA:21524"/>
        <dbReference type="ChEBI" id="CHEBI:1178"/>
        <dbReference type="ChEBI" id="CHEBI:11851"/>
        <dbReference type="ChEBI" id="CHEBI:15377"/>
        <dbReference type="ChEBI" id="CHEBI:15378"/>
        <dbReference type="ChEBI" id="CHEBI:57287"/>
        <dbReference type="ChEBI" id="CHEBI:57288"/>
        <dbReference type="EC" id="2.3.3.13"/>
    </reaction>
</comment>
<dbReference type="GO" id="GO:0005737">
    <property type="term" value="C:cytoplasm"/>
    <property type="evidence" value="ECO:0007669"/>
    <property type="project" value="UniProtKB-SubCell"/>
</dbReference>
<comment type="pathway">
    <text evidence="2 10">Amino-acid biosynthesis; L-leucine biosynthesis; L-leucine from 3-methyl-2-oxobutanoate: step 1/4.</text>
</comment>
<dbReference type="OrthoDB" id="9803573at2"/>
<evidence type="ECO:0000256" key="9">
    <source>
        <dbReference type="ARBA" id="ARBA00023304"/>
    </source>
</evidence>
<dbReference type="CDD" id="cd07942">
    <property type="entry name" value="DRE_TIM_LeuA"/>
    <property type="match status" value="1"/>
</dbReference>
<keyword evidence="7 10" id="KW-0808">Transferase</keyword>
<dbReference type="EMBL" id="AUXZ01000141">
    <property type="protein sequence ID" value="KZN44572.1"/>
    <property type="molecule type" value="Genomic_DNA"/>
</dbReference>
<evidence type="ECO:0000256" key="1">
    <source>
        <dbReference type="ARBA" id="ARBA00000064"/>
    </source>
</evidence>
<evidence type="ECO:0000256" key="2">
    <source>
        <dbReference type="ARBA" id="ARBA00004689"/>
    </source>
</evidence>
<keyword evidence="8 10" id="KW-0479">Metal-binding</keyword>
<dbReference type="SUPFAM" id="SSF51569">
    <property type="entry name" value="Aldolase"/>
    <property type="match status" value="1"/>
</dbReference>
<dbReference type="PROSITE" id="PS00815">
    <property type="entry name" value="AIPM_HOMOCIT_SYNTH_1"/>
    <property type="match status" value="1"/>
</dbReference>
<dbReference type="Pfam" id="PF08502">
    <property type="entry name" value="LeuA_dimer"/>
    <property type="match status" value="1"/>
</dbReference>
<comment type="cofactor">
    <cofactor evidence="10">
        <name>Mg(2+)</name>
        <dbReference type="ChEBI" id="CHEBI:18420"/>
    </cofactor>
</comment>